<dbReference type="Proteomes" id="UP000237344">
    <property type="component" value="Unassembled WGS sequence"/>
</dbReference>
<evidence type="ECO:0008006" key="3">
    <source>
        <dbReference type="Google" id="ProtNLM"/>
    </source>
</evidence>
<dbReference type="AlphaFoldDB" id="A0A2S3W390"/>
<dbReference type="Pfam" id="PF07370">
    <property type="entry name" value="DUF1489"/>
    <property type="match status" value="1"/>
</dbReference>
<proteinExistence type="predicted"/>
<dbReference type="InterPro" id="IPR008320">
    <property type="entry name" value="UCP032025"/>
</dbReference>
<dbReference type="PIRSF" id="PIRSF032025">
    <property type="entry name" value="UCP032025"/>
    <property type="match status" value="1"/>
</dbReference>
<gene>
    <name evidence="1" type="ORF">KMAL_13880</name>
</gene>
<dbReference type="EMBL" id="POTC01000013">
    <property type="protein sequence ID" value="POF63013.1"/>
    <property type="molecule type" value="Genomic_DNA"/>
</dbReference>
<name>A0A2S3W390_9PROT</name>
<reference evidence="1 2" key="1">
    <citation type="submission" date="2018-01" db="EMBL/GenBank/DDBJ databases">
        <title>Draft Genome Sequence of Komagataeibacter maltaceti LMG 1529, a Vinegar Producing Acetic Acid Bacterium Isolated from Malt Vinegar Brewery Acetifiers.</title>
        <authorList>
            <person name="Zhang Q."/>
            <person name="Hollensteiner J."/>
            <person name="Poehlein A."/>
            <person name="Daniel R."/>
        </authorList>
    </citation>
    <scope>NUCLEOTIDE SEQUENCE [LARGE SCALE GENOMIC DNA]</scope>
    <source>
        <strain evidence="1 2">LMG 1529</strain>
    </source>
</reference>
<protein>
    <recommendedName>
        <fullName evidence="3">DUF1489 family protein</fullName>
    </recommendedName>
</protein>
<dbReference type="OrthoDB" id="9798292at2"/>
<evidence type="ECO:0000313" key="2">
    <source>
        <dbReference type="Proteomes" id="UP000237344"/>
    </source>
</evidence>
<organism evidence="1 2">
    <name type="scientific">Novacetimonas maltaceti</name>
    <dbReference type="NCBI Taxonomy" id="1203393"/>
    <lineage>
        <taxon>Bacteria</taxon>
        <taxon>Pseudomonadati</taxon>
        <taxon>Pseudomonadota</taxon>
        <taxon>Alphaproteobacteria</taxon>
        <taxon>Acetobacterales</taxon>
        <taxon>Acetobacteraceae</taxon>
        <taxon>Novacetimonas</taxon>
    </lineage>
</organism>
<evidence type="ECO:0000313" key="1">
    <source>
        <dbReference type="EMBL" id="POF63013.1"/>
    </source>
</evidence>
<accession>A0A2S3W390</accession>
<comment type="caution">
    <text evidence="1">The sequence shown here is derived from an EMBL/GenBank/DDBJ whole genome shotgun (WGS) entry which is preliminary data.</text>
</comment>
<dbReference type="RefSeq" id="WP_110095005.1">
    <property type="nucleotide sequence ID" value="NZ_NKUE01000014.1"/>
</dbReference>
<keyword evidence="2" id="KW-1185">Reference proteome</keyword>
<sequence>MLHMVKLAVGVNSLPELALRQQAEPPVPRDGLDGTTPAGQPWLRTRMFPRRAAEILEGGSLYRVIAGMIMCRQRITAIRPDTREDGVACALITLDPQIVPVVPRSMRPFQGWRYLRAADAPADLGHFDLNGDTLPDDMRRELAALCLI</sequence>